<dbReference type="GO" id="GO:0004497">
    <property type="term" value="F:monooxygenase activity"/>
    <property type="evidence" value="ECO:0007669"/>
    <property type="project" value="InterPro"/>
</dbReference>
<dbReference type="Gene3D" id="3.50.50.60">
    <property type="entry name" value="FAD/NAD(P)-binding domain"/>
    <property type="match status" value="2"/>
</dbReference>
<dbReference type="InterPro" id="IPR036188">
    <property type="entry name" value="FAD/NAD-bd_sf"/>
</dbReference>
<dbReference type="SMR" id="A0A0B4CH35"/>
<gene>
    <name evidence="1" type="ORF">RM53_15165</name>
</gene>
<evidence type="ECO:0008006" key="3">
    <source>
        <dbReference type="Google" id="ProtNLM"/>
    </source>
</evidence>
<dbReference type="RefSeq" id="WP_039248193.1">
    <property type="nucleotide sequence ID" value="NZ_JWSY01000031.1"/>
</dbReference>
<dbReference type="EMBL" id="JWSY01000031">
    <property type="protein sequence ID" value="KIC55747.1"/>
    <property type="molecule type" value="Genomic_DNA"/>
</dbReference>
<sequence>MSGSDKVWVVRGGGLAAWAAAALLVKTLPAGHSVLMEEAVSPALGEEPEVVIAEPDGVLVQLSDGADLLALGHGGFFLGSLLQNWREGRDIAIAEQEPLPGIDGVALTDVVLRATRQSPTVPDYAALLAPLQFQARVMAAGRYAHPSPDRQSPRSLLRPRLMLDARVLTARLRDIALRAGVRETPDDVREVEAFMTLDTRANGVFSGDGDWTGRLGYDRCLTLRYVGGDHTPRLDMANLVEGLANRSPLPGGGFASLAYAADRTTADVAKAALAAWLGGVDVAAQSDVALPPGLDTHPWSGRRLALGPAAARFGDGLGLDSILLERQLTQLVASLPGASEQISACAEAYNEAVVRDIAHRADRLHLILLCGSQGQRLAPAGNNLARRIAQFTSRNAGVGLDGDPYDAQHWIMLMASLGLMPRRYDIQADRLDIKSAMASLGRMVMAFDQTLAALPAHSQFIDRLREGG</sequence>
<dbReference type="Proteomes" id="UP000031166">
    <property type="component" value="Unassembled WGS sequence"/>
</dbReference>
<evidence type="ECO:0000313" key="2">
    <source>
        <dbReference type="Proteomes" id="UP000031166"/>
    </source>
</evidence>
<evidence type="ECO:0000313" key="1">
    <source>
        <dbReference type="EMBL" id="KIC55747.1"/>
    </source>
</evidence>
<name>A0A0B4CH35_9CAUL</name>
<dbReference type="Pfam" id="PF04820">
    <property type="entry name" value="Trp_halogenase"/>
    <property type="match status" value="2"/>
</dbReference>
<comment type="caution">
    <text evidence="1">The sequence shown here is derived from an EMBL/GenBank/DDBJ whole genome shotgun (WGS) entry which is preliminary data.</text>
</comment>
<dbReference type="STRING" id="172043.RM53_15165"/>
<organism evidence="1 2">
    <name type="scientific">Brevundimonas nasdae</name>
    <dbReference type="NCBI Taxonomy" id="172043"/>
    <lineage>
        <taxon>Bacteria</taxon>
        <taxon>Pseudomonadati</taxon>
        <taxon>Pseudomonadota</taxon>
        <taxon>Alphaproteobacteria</taxon>
        <taxon>Caulobacterales</taxon>
        <taxon>Caulobacteraceae</taxon>
        <taxon>Brevundimonas</taxon>
    </lineage>
</organism>
<accession>A0A0B4CH35</accession>
<dbReference type="AlphaFoldDB" id="A0A0B4CH35"/>
<reference evidence="1 2" key="1">
    <citation type="submission" date="2014-12" db="EMBL/GenBank/DDBJ databases">
        <title>Genome sequencing of Brevundimonas nasdae TPW30.</title>
        <authorList>
            <person name="Tan P.W."/>
            <person name="Chan K.-G."/>
        </authorList>
    </citation>
    <scope>NUCLEOTIDE SEQUENCE [LARGE SCALE GENOMIC DNA]</scope>
    <source>
        <strain evidence="1 2">TPW30</strain>
    </source>
</reference>
<protein>
    <recommendedName>
        <fullName evidence="3">Tryptophan halogenase</fullName>
    </recommendedName>
</protein>
<dbReference type="InterPro" id="IPR006905">
    <property type="entry name" value="Flavin_halogenase"/>
</dbReference>
<proteinExistence type="predicted"/>